<feature type="transmembrane region" description="Helical" evidence="2">
    <location>
        <begin position="148"/>
        <end position="169"/>
    </location>
</feature>
<feature type="region of interest" description="Disordered" evidence="1">
    <location>
        <begin position="217"/>
        <end position="260"/>
    </location>
</feature>
<evidence type="ECO:0000256" key="2">
    <source>
        <dbReference type="SAM" id="Phobius"/>
    </source>
</evidence>
<keyword evidence="2" id="KW-1133">Transmembrane helix</keyword>
<dbReference type="AlphaFoldDB" id="A0A9D4Q7P0"/>
<protein>
    <submittedName>
        <fullName evidence="3">Uncharacterized protein</fullName>
    </submittedName>
</protein>
<keyword evidence="2" id="KW-0812">Transmembrane</keyword>
<dbReference type="EMBL" id="JABSTV010001248">
    <property type="protein sequence ID" value="KAH7969311.1"/>
    <property type="molecule type" value="Genomic_DNA"/>
</dbReference>
<comment type="caution">
    <text evidence="3">The sequence shown here is derived from an EMBL/GenBank/DDBJ whole genome shotgun (WGS) entry which is preliminary data.</text>
</comment>
<evidence type="ECO:0000256" key="1">
    <source>
        <dbReference type="SAM" id="MobiDB-lite"/>
    </source>
</evidence>
<organism evidence="3 4">
    <name type="scientific">Rhipicephalus sanguineus</name>
    <name type="common">Brown dog tick</name>
    <name type="synonym">Ixodes sanguineus</name>
    <dbReference type="NCBI Taxonomy" id="34632"/>
    <lineage>
        <taxon>Eukaryota</taxon>
        <taxon>Metazoa</taxon>
        <taxon>Ecdysozoa</taxon>
        <taxon>Arthropoda</taxon>
        <taxon>Chelicerata</taxon>
        <taxon>Arachnida</taxon>
        <taxon>Acari</taxon>
        <taxon>Parasitiformes</taxon>
        <taxon>Ixodida</taxon>
        <taxon>Ixodoidea</taxon>
        <taxon>Ixodidae</taxon>
        <taxon>Rhipicephalinae</taxon>
        <taxon>Rhipicephalus</taxon>
        <taxon>Rhipicephalus</taxon>
    </lineage>
</organism>
<keyword evidence="4" id="KW-1185">Reference proteome</keyword>
<evidence type="ECO:0000313" key="3">
    <source>
        <dbReference type="EMBL" id="KAH7969311.1"/>
    </source>
</evidence>
<reference evidence="3" key="1">
    <citation type="journal article" date="2020" name="Cell">
        <title>Large-Scale Comparative Analyses of Tick Genomes Elucidate Their Genetic Diversity and Vector Capacities.</title>
        <authorList>
            <consortium name="Tick Genome and Microbiome Consortium (TIGMIC)"/>
            <person name="Jia N."/>
            <person name="Wang J."/>
            <person name="Shi W."/>
            <person name="Du L."/>
            <person name="Sun Y."/>
            <person name="Zhan W."/>
            <person name="Jiang J.F."/>
            <person name="Wang Q."/>
            <person name="Zhang B."/>
            <person name="Ji P."/>
            <person name="Bell-Sakyi L."/>
            <person name="Cui X.M."/>
            <person name="Yuan T.T."/>
            <person name="Jiang B.G."/>
            <person name="Yang W.F."/>
            <person name="Lam T.T."/>
            <person name="Chang Q.C."/>
            <person name="Ding S.J."/>
            <person name="Wang X.J."/>
            <person name="Zhu J.G."/>
            <person name="Ruan X.D."/>
            <person name="Zhao L."/>
            <person name="Wei J.T."/>
            <person name="Ye R.Z."/>
            <person name="Que T.C."/>
            <person name="Du C.H."/>
            <person name="Zhou Y.H."/>
            <person name="Cheng J.X."/>
            <person name="Dai P.F."/>
            <person name="Guo W.B."/>
            <person name="Han X.H."/>
            <person name="Huang E.J."/>
            <person name="Li L.F."/>
            <person name="Wei W."/>
            <person name="Gao Y.C."/>
            <person name="Liu J.Z."/>
            <person name="Shao H.Z."/>
            <person name="Wang X."/>
            <person name="Wang C.C."/>
            <person name="Yang T.C."/>
            <person name="Huo Q.B."/>
            <person name="Li W."/>
            <person name="Chen H.Y."/>
            <person name="Chen S.E."/>
            <person name="Zhou L.G."/>
            <person name="Ni X.B."/>
            <person name="Tian J.H."/>
            <person name="Sheng Y."/>
            <person name="Liu T."/>
            <person name="Pan Y.S."/>
            <person name="Xia L.Y."/>
            <person name="Li J."/>
            <person name="Zhao F."/>
            <person name="Cao W.C."/>
        </authorList>
    </citation>
    <scope>NUCLEOTIDE SEQUENCE</scope>
    <source>
        <strain evidence="3">Rsan-2018</strain>
    </source>
</reference>
<reference evidence="3" key="2">
    <citation type="submission" date="2021-09" db="EMBL/GenBank/DDBJ databases">
        <authorList>
            <person name="Jia N."/>
            <person name="Wang J."/>
            <person name="Shi W."/>
            <person name="Du L."/>
            <person name="Sun Y."/>
            <person name="Zhan W."/>
            <person name="Jiang J."/>
            <person name="Wang Q."/>
            <person name="Zhang B."/>
            <person name="Ji P."/>
            <person name="Sakyi L.B."/>
            <person name="Cui X."/>
            <person name="Yuan T."/>
            <person name="Jiang B."/>
            <person name="Yang W."/>
            <person name="Lam T.T.-Y."/>
            <person name="Chang Q."/>
            <person name="Ding S."/>
            <person name="Wang X."/>
            <person name="Zhu J."/>
            <person name="Ruan X."/>
            <person name="Zhao L."/>
            <person name="Wei J."/>
            <person name="Que T."/>
            <person name="Du C."/>
            <person name="Cheng J."/>
            <person name="Dai P."/>
            <person name="Han X."/>
            <person name="Huang E."/>
            <person name="Gao Y."/>
            <person name="Liu J."/>
            <person name="Shao H."/>
            <person name="Ye R."/>
            <person name="Li L."/>
            <person name="Wei W."/>
            <person name="Wang X."/>
            <person name="Wang C."/>
            <person name="Huo Q."/>
            <person name="Li W."/>
            <person name="Guo W."/>
            <person name="Chen H."/>
            <person name="Chen S."/>
            <person name="Zhou L."/>
            <person name="Zhou L."/>
            <person name="Ni X."/>
            <person name="Tian J."/>
            <person name="Zhou Y."/>
            <person name="Sheng Y."/>
            <person name="Liu T."/>
            <person name="Pan Y."/>
            <person name="Xia L."/>
            <person name="Li J."/>
            <person name="Zhao F."/>
            <person name="Cao W."/>
        </authorList>
    </citation>
    <scope>NUCLEOTIDE SEQUENCE</scope>
    <source>
        <strain evidence="3">Rsan-2018</strain>
        <tissue evidence="3">Larvae</tissue>
    </source>
</reference>
<dbReference type="VEuPathDB" id="VectorBase:RSAN_036681"/>
<accession>A0A9D4Q7P0</accession>
<proteinExistence type="predicted"/>
<keyword evidence="2" id="KW-0472">Membrane</keyword>
<sequence length="260" mass="29648">MFVPYRDEDTEVAHQAEYNFKAIEVYNTTMKPSTVLRIHPKYLYRLINGTAFSARGYSDDWKDLIGTDLDDLATPVEKLSDSLTTDTAYVAKWREAEKKLYDCWETMEITLSNRMNEFYTLVGSCQRIGTIYKRSFDVFCYAILANLNGVWCALWLVCLLFTVTIVVNLKLSKYLMRMDDYMYEGVEVEESIDLEEILCDVEVKRVREIRQRLGLPANQPLPIGGQPPMRPMGRGAGPRAMSPRGPSPRAAVPPGAHRAP</sequence>
<feature type="compositionally biased region" description="Low complexity" evidence="1">
    <location>
        <begin position="222"/>
        <end position="241"/>
    </location>
</feature>
<name>A0A9D4Q7P0_RHISA</name>
<dbReference type="Proteomes" id="UP000821837">
    <property type="component" value="Unassembled WGS sequence"/>
</dbReference>
<gene>
    <name evidence="3" type="ORF">HPB52_016600</name>
</gene>
<evidence type="ECO:0000313" key="4">
    <source>
        <dbReference type="Proteomes" id="UP000821837"/>
    </source>
</evidence>